<organism evidence="1 2">
    <name type="scientific">Spiromyces aspiralis</name>
    <dbReference type="NCBI Taxonomy" id="68401"/>
    <lineage>
        <taxon>Eukaryota</taxon>
        <taxon>Fungi</taxon>
        <taxon>Fungi incertae sedis</taxon>
        <taxon>Zoopagomycota</taxon>
        <taxon>Kickxellomycotina</taxon>
        <taxon>Kickxellomycetes</taxon>
        <taxon>Kickxellales</taxon>
        <taxon>Kickxellaceae</taxon>
        <taxon>Spiromyces</taxon>
    </lineage>
</organism>
<accession>A0ACC1HG75</accession>
<dbReference type="Proteomes" id="UP001145114">
    <property type="component" value="Unassembled WGS sequence"/>
</dbReference>
<evidence type="ECO:0000313" key="2">
    <source>
        <dbReference type="Proteomes" id="UP001145114"/>
    </source>
</evidence>
<name>A0ACC1HG75_9FUNG</name>
<comment type="caution">
    <text evidence="1">The sequence shown here is derived from an EMBL/GenBank/DDBJ whole genome shotgun (WGS) entry which is preliminary data.</text>
</comment>
<feature type="non-terminal residue" evidence="1">
    <location>
        <position position="103"/>
    </location>
</feature>
<dbReference type="EMBL" id="JAMZIH010007070">
    <property type="protein sequence ID" value="KAJ1673339.1"/>
    <property type="molecule type" value="Genomic_DNA"/>
</dbReference>
<evidence type="ECO:0000313" key="1">
    <source>
        <dbReference type="EMBL" id="KAJ1673339.1"/>
    </source>
</evidence>
<keyword evidence="2" id="KW-1185">Reference proteome</keyword>
<proteinExistence type="predicted"/>
<protein>
    <submittedName>
        <fullName evidence="1">Uncharacterized protein</fullName>
    </submittedName>
</protein>
<gene>
    <name evidence="1" type="ORF">EV182_005429</name>
</gene>
<sequence length="103" mass="10869">MSADNNDSDERSFNLPWPSSMITSLNSVSLFLNKVMEGTSPSLALLPSGSSAVSGSGRYSRAPALSAGQHGRSPSMASHVQSLPTEVFLNIFGRLDLADLKEA</sequence>
<reference evidence="1" key="1">
    <citation type="submission" date="2022-06" db="EMBL/GenBank/DDBJ databases">
        <title>Phylogenomic reconstructions and comparative analyses of Kickxellomycotina fungi.</title>
        <authorList>
            <person name="Reynolds N.K."/>
            <person name="Stajich J.E."/>
            <person name="Barry K."/>
            <person name="Grigoriev I.V."/>
            <person name="Crous P."/>
            <person name="Smith M.E."/>
        </authorList>
    </citation>
    <scope>NUCLEOTIDE SEQUENCE</scope>
    <source>
        <strain evidence="1">RSA 2271</strain>
    </source>
</reference>